<dbReference type="EMBL" id="CP011770">
    <property type="protein sequence ID" value="AKM08837.1"/>
    <property type="molecule type" value="Genomic_DNA"/>
</dbReference>
<comment type="similarity">
    <text evidence="1">Belongs to the short-chain dehydrogenases/reductases (SDR) family.</text>
</comment>
<proteinExistence type="inferred from homology"/>
<evidence type="ECO:0000256" key="1">
    <source>
        <dbReference type="ARBA" id="ARBA00006484"/>
    </source>
</evidence>
<dbReference type="PANTHER" id="PTHR24321:SF8">
    <property type="entry name" value="ESTRADIOL 17-BETA-DEHYDROGENASE 8-RELATED"/>
    <property type="match status" value="1"/>
</dbReference>
<evidence type="ECO:0000313" key="4">
    <source>
        <dbReference type="Proteomes" id="UP000035287"/>
    </source>
</evidence>
<dbReference type="SUPFAM" id="SSF51735">
    <property type="entry name" value="NAD(P)-binding Rossmann-fold domains"/>
    <property type="match status" value="1"/>
</dbReference>
<gene>
    <name evidence="3" type="ORF">AB433_00685</name>
</gene>
<dbReference type="PRINTS" id="PR00081">
    <property type="entry name" value="GDHRDH"/>
</dbReference>
<dbReference type="NCBIfam" id="NF005559">
    <property type="entry name" value="PRK07231.1"/>
    <property type="match status" value="1"/>
</dbReference>
<keyword evidence="2" id="KW-0560">Oxidoreductase</keyword>
<keyword evidence="4" id="KW-1185">Reference proteome</keyword>
<sequence length="268" mass="28486">MSSSMNGKVCVVTGAAQGIGRGCAIELAKAGGRIVVSDRNPDGGQKTVSEIRDLGGDATFIACDVRNKAEIEALMQRAADHFGGIDVLHNNAGTHETDLAQKTAVHEMDDDIWDLVYEVNLRSIWYAVRAALPWLRDSKGASIINTASMASFTAMPASPAYCATKGGVLMLTKAMAVDLAQFGIRVNCINPGTIKTPLLDKYFDIIEDPQVRAAALKGFTGGNLIPRMGTPEEIGKLVCYLASDDSSFTTGASHMIDGGMTIWRGSVD</sequence>
<dbReference type="FunFam" id="3.40.50.720:FF:000084">
    <property type="entry name" value="Short-chain dehydrogenase reductase"/>
    <property type="match status" value="1"/>
</dbReference>
<evidence type="ECO:0000256" key="2">
    <source>
        <dbReference type="ARBA" id="ARBA00023002"/>
    </source>
</evidence>
<evidence type="ECO:0000313" key="3">
    <source>
        <dbReference type="EMBL" id="AKM08837.1"/>
    </source>
</evidence>
<dbReference type="PATRIC" id="fig|1348774.3.peg.145"/>
<dbReference type="GO" id="GO:0016491">
    <property type="term" value="F:oxidoreductase activity"/>
    <property type="evidence" value="ECO:0007669"/>
    <property type="project" value="UniProtKB-KW"/>
</dbReference>
<dbReference type="Proteomes" id="UP000035287">
    <property type="component" value="Chromosome"/>
</dbReference>
<dbReference type="InterPro" id="IPR002347">
    <property type="entry name" value="SDR_fam"/>
</dbReference>
<reference evidence="3 4" key="1">
    <citation type="submission" date="2015-06" db="EMBL/GenBank/DDBJ databases">
        <authorList>
            <person name="Zeng Y."/>
            <person name="Huang Y."/>
        </authorList>
    </citation>
    <scope>NUCLEOTIDE SEQUENCE [LARGE SCALE GENOMIC DNA]</scope>
    <source>
        <strain evidence="3 4">PQ-2</strain>
    </source>
</reference>
<organism evidence="3 4">
    <name type="scientific">Croceicoccus naphthovorans</name>
    <dbReference type="NCBI Taxonomy" id="1348774"/>
    <lineage>
        <taxon>Bacteria</taxon>
        <taxon>Pseudomonadati</taxon>
        <taxon>Pseudomonadota</taxon>
        <taxon>Alphaproteobacteria</taxon>
        <taxon>Sphingomonadales</taxon>
        <taxon>Erythrobacteraceae</taxon>
        <taxon>Croceicoccus</taxon>
    </lineage>
</organism>
<dbReference type="Pfam" id="PF13561">
    <property type="entry name" value="adh_short_C2"/>
    <property type="match status" value="1"/>
</dbReference>
<dbReference type="PANTHER" id="PTHR24321">
    <property type="entry name" value="DEHYDROGENASES, SHORT CHAIN"/>
    <property type="match status" value="1"/>
</dbReference>
<name>A0A0G3XCB8_9SPHN</name>
<dbReference type="OrthoDB" id="9809287at2"/>
<dbReference type="CDD" id="cd05233">
    <property type="entry name" value="SDR_c"/>
    <property type="match status" value="1"/>
</dbReference>
<dbReference type="PROSITE" id="PS00061">
    <property type="entry name" value="ADH_SHORT"/>
    <property type="match status" value="1"/>
</dbReference>
<dbReference type="STRING" id="1348774.AB433_00685"/>
<dbReference type="InterPro" id="IPR036291">
    <property type="entry name" value="NAD(P)-bd_dom_sf"/>
</dbReference>
<accession>A0A0G3XCB8</accession>
<dbReference type="InterPro" id="IPR020904">
    <property type="entry name" value="Sc_DH/Rdtase_CS"/>
</dbReference>
<dbReference type="KEGG" id="cna:AB433_00685"/>
<dbReference type="AlphaFoldDB" id="A0A0G3XCB8"/>
<dbReference type="Gene3D" id="3.40.50.720">
    <property type="entry name" value="NAD(P)-binding Rossmann-like Domain"/>
    <property type="match status" value="1"/>
</dbReference>
<dbReference type="RefSeq" id="WP_047819534.1">
    <property type="nucleotide sequence ID" value="NZ_CP011770.1"/>
</dbReference>
<dbReference type="PRINTS" id="PR00080">
    <property type="entry name" value="SDRFAMILY"/>
</dbReference>
<protein>
    <submittedName>
        <fullName evidence="3">Short-chain dehydrogenase</fullName>
    </submittedName>
</protein>